<organism evidence="1">
    <name type="scientific">marine sediment metagenome</name>
    <dbReference type="NCBI Taxonomy" id="412755"/>
    <lineage>
        <taxon>unclassified sequences</taxon>
        <taxon>metagenomes</taxon>
        <taxon>ecological metagenomes</taxon>
    </lineage>
</organism>
<protein>
    <submittedName>
        <fullName evidence="1">Uncharacterized protein</fullName>
    </submittedName>
</protein>
<evidence type="ECO:0000313" key="1">
    <source>
        <dbReference type="EMBL" id="KKL83439.1"/>
    </source>
</evidence>
<dbReference type="EMBL" id="LAZR01021978">
    <property type="protein sequence ID" value="KKL83439.1"/>
    <property type="molecule type" value="Genomic_DNA"/>
</dbReference>
<proteinExistence type="predicted"/>
<name>A0A0F9FAN9_9ZZZZ</name>
<accession>A0A0F9FAN9</accession>
<comment type="caution">
    <text evidence="1">The sequence shown here is derived from an EMBL/GenBank/DDBJ whole genome shotgun (WGS) entry which is preliminary data.</text>
</comment>
<dbReference type="AlphaFoldDB" id="A0A0F9FAN9"/>
<sequence>MQLKSKELPFCEIILKTGIDRNDLEIIVTELIMKKEVNAQVRDFISIFKEISKDNGLNVK</sequence>
<gene>
    <name evidence="1" type="ORF">LCGC14_1974730</name>
</gene>
<reference evidence="1" key="1">
    <citation type="journal article" date="2015" name="Nature">
        <title>Complex archaea that bridge the gap between prokaryotes and eukaryotes.</title>
        <authorList>
            <person name="Spang A."/>
            <person name="Saw J.H."/>
            <person name="Jorgensen S.L."/>
            <person name="Zaremba-Niedzwiedzka K."/>
            <person name="Martijn J."/>
            <person name="Lind A.E."/>
            <person name="van Eijk R."/>
            <person name="Schleper C."/>
            <person name="Guy L."/>
            <person name="Ettema T.J."/>
        </authorList>
    </citation>
    <scope>NUCLEOTIDE SEQUENCE</scope>
</reference>